<proteinExistence type="predicted"/>
<accession>A0A3B0VZF0</accession>
<reference evidence="1" key="1">
    <citation type="submission" date="2018-06" db="EMBL/GenBank/DDBJ databases">
        <authorList>
            <person name="Zhirakovskaya E."/>
        </authorList>
    </citation>
    <scope>NUCLEOTIDE SEQUENCE</scope>
</reference>
<dbReference type="EMBL" id="UOEZ01000059">
    <property type="protein sequence ID" value="VAW37676.1"/>
    <property type="molecule type" value="Genomic_DNA"/>
</dbReference>
<gene>
    <name evidence="1" type="ORF">MNBD_DELTA02-920</name>
</gene>
<name>A0A3B0VZF0_9ZZZZ</name>
<organism evidence="1">
    <name type="scientific">hydrothermal vent metagenome</name>
    <dbReference type="NCBI Taxonomy" id="652676"/>
    <lineage>
        <taxon>unclassified sequences</taxon>
        <taxon>metagenomes</taxon>
        <taxon>ecological metagenomes</taxon>
    </lineage>
</organism>
<feature type="non-terminal residue" evidence="1">
    <location>
        <position position="90"/>
    </location>
</feature>
<evidence type="ECO:0000313" key="1">
    <source>
        <dbReference type="EMBL" id="VAW37676.1"/>
    </source>
</evidence>
<dbReference type="AlphaFoldDB" id="A0A3B0VZF0"/>
<sequence length="90" mass="10080">MAQSQCVAEFRGDLDVVLAPSRHGLDNYLVKDPLSGKTFNFGKEEHYLCELLNGNNSLSEVRLKFKERFGLDIEIAQLEAFVHQLGAQGL</sequence>
<protein>
    <recommendedName>
        <fullName evidence="2">PqqD family protein</fullName>
    </recommendedName>
</protein>
<evidence type="ECO:0008006" key="2">
    <source>
        <dbReference type="Google" id="ProtNLM"/>
    </source>
</evidence>